<dbReference type="EnsemblMetazoa" id="CapteT218959">
    <property type="protein sequence ID" value="CapteP218959"/>
    <property type="gene ID" value="CapteG218959"/>
</dbReference>
<feature type="coiled-coil region" evidence="12">
    <location>
        <begin position="220"/>
        <end position="288"/>
    </location>
</feature>
<proteinExistence type="inferred from homology"/>
<feature type="region of interest" description="Disordered" evidence="13">
    <location>
        <begin position="1"/>
        <end position="39"/>
    </location>
</feature>
<feature type="domain" description="RecF/RecN/SMC N-terminal" evidence="14">
    <location>
        <begin position="53"/>
        <end position="1094"/>
    </location>
</feature>
<reference evidence="17" key="1">
    <citation type="submission" date="2012-12" db="EMBL/GenBank/DDBJ databases">
        <authorList>
            <person name="Hellsten U."/>
            <person name="Grimwood J."/>
            <person name="Chapman J.A."/>
            <person name="Shapiro H."/>
            <person name="Aerts A."/>
            <person name="Otillar R.P."/>
            <person name="Terry A.Y."/>
            <person name="Boore J.L."/>
            <person name="Simakov O."/>
            <person name="Marletaz F."/>
            <person name="Cho S.-J."/>
            <person name="Edsinger-Gonzales E."/>
            <person name="Havlak P."/>
            <person name="Kuo D.-H."/>
            <person name="Larsson T."/>
            <person name="Lv J."/>
            <person name="Arendt D."/>
            <person name="Savage R."/>
            <person name="Osoegawa K."/>
            <person name="de Jong P."/>
            <person name="Lindberg D.R."/>
            <person name="Seaver E.C."/>
            <person name="Weisblat D.A."/>
            <person name="Putnam N.H."/>
            <person name="Grigoriev I.V."/>
            <person name="Rokhsar D.S."/>
        </authorList>
    </citation>
    <scope>NUCLEOTIDE SEQUENCE</scope>
    <source>
        <strain evidence="17">I ESC-2004</strain>
    </source>
</reference>
<keyword evidence="8 12" id="KW-0175">Coiled coil</keyword>
<evidence type="ECO:0000256" key="4">
    <source>
        <dbReference type="ARBA" id="ARBA00022454"/>
    </source>
</evidence>
<keyword evidence="9" id="KW-0233">DNA recombination</keyword>
<keyword evidence="17" id="KW-1185">Reference proteome</keyword>
<feature type="region of interest" description="Disordered" evidence="13">
    <location>
        <begin position="479"/>
        <end position="500"/>
    </location>
</feature>
<protein>
    <recommendedName>
        <fullName evidence="14">RecF/RecN/SMC N-terminal domain-containing protein</fullName>
    </recommendedName>
</protein>
<dbReference type="OMA" id="MCHDHFY"/>
<dbReference type="EMBL" id="KB303021">
    <property type="protein sequence ID" value="ELU03571.1"/>
    <property type="molecule type" value="Genomic_DNA"/>
</dbReference>
<evidence type="ECO:0000256" key="9">
    <source>
        <dbReference type="ARBA" id="ARBA00023172"/>
    </source>
</evidence>
<dbReference type="Pfam" id="PF02463">
    <property type="entry name" value="SMC_N"/>
    <property type="match status" value="1"/>
</dbReference>
<dbReference type="SUPFAM" id="SSF52540">
    <property type="entry name" value="P-loop containing nucleoside triphosphate hydrolases"/>
    <property type="match status" value="1"/>
</dbReference>
<dbReference type="SUPFAM" id="SSF57997">
    <property type="entry name" value="Tropomyosin"/>
    <property type="match status" value="2"/>
</dbReference>
<keyword evidence="6" id="KW-0227">DNA damage</keyword>
<evidence type="ECO:0000256" key="11">
    <source>
        <dbReference type="ARBA" id="ARBA00023242"/>
    </source>
</evidence>
<evidence type="ECO:0000256" key="13">
    <source>
        <dbReference type="SAM" id="MobiDB-lite"/>
    </source>
</evidence>
<dbReference type="GO" id="GO:0003697">
    <property type="term" value="F:single-stranded DNA binding"/>
    <property type="evidence" value="ECO:0007669"/>
    <property type="project" value="TreeGrafter"/>
</dbReference>
<dbReference type="InterPro" id="IPR003395">
    <property type="entry name" value="RecF/RecN/SMC_N"/>
</dbReference>
<feature type="coiled-coil region" evidence="12">
    <location>
        <begin position="690"/>
        <end position="912"/>
    </location>
</feature>
<gene>
    <name evidence="15" type="ORF">CAPTEDRAFT_218959</name>
</gene>
<evidence type="ECO:0000256" key="12">
    <source>
        <dbReference type="SAM" id="Coils"/>
    </source>
</evidence>
<dbReference type="EMBL" id="AMQN01008397">
    <property type="status" value="NOT_ANNOTATED_CDS"/>
    <property type="molecule type" value="Genomic_DNA"/>
</dbReference>
<dbReference type="FunCoup" id="R7UBU0">
    <property type="interactions" value="1350"/>
</dbReference>
<evidence type="ECO:0000256" key="1">
    <source>
        <dbReference type="ARBA" id="ARBA00004123"/>
    </source>
</evidence>
<evidence type="ECO:0000259" key="14">
    <source>
        <dbReference type="Pfam" id="PF02463"/>
    </source>
</evidence>
<dbReference type="GO" id="GO:0005524">
    <property type="term" value="F:ATP binding"/>
    <property type="evidence" value="ECO:0007669"/>
    <property type="project" value="UniProtKB-KW"/>
</dbReference>
<evidence type="ECO:0000256" key="10">
    <source>
        <dbReference type="ARBA" id="ARBA00023204"/>
    </source>
</evidence>
<dbReference type="HOGENOM" id="CLU_009063_0_0_1"/>
<reference evidence="16" key="3">
    <citation type="submission" date="2015-06" db="UniProtKB">
        <authorList>
            <consortium name="EnsemblMetazoa"/>
        </authorList>
    </citation>
    <scope>IDENTIFICATION</scope>
</reference>
<dbReference type="Gene3D" id="3.40.50.300">
    <property type="entry name" value="P-loop containing nucleotide triphosphate hydrolases"/>
    <property type="match status" value="2"/>
</dbReference>
<reference evidence="15 17" key="2">
    <citation type="journal article" date="2013" name="Nature">
        <title>Insights into bilaterian evolution from three spiralian genomes.</title>
        <authorList>
            <person name="Simakov O."/>
            <person name="Marletaz F."/>
            <person name="Cho S.J."/>
            <person name="Edsinger-Gonzales E."/>
            <person name="Havlak P."/>
            <person name="Hellsten U."/>
            <person name="Kuo D.H."/>
            <person name="Larsson T."/>
            <person name="Lv J."/>
            <person name="Arendt D."/>
            <person name="Savage R."/>
            <person name="Osoegawa K."/>
            <person name="de Jong P."/>
            <person name="Grimwood J."/>
            <person name="Chapman J.A."/>
            <person name="Shapiro H."/>
            <person name="Aerts A."/>
            <person name="Otillar R.P."/>
            <person name="Terry A.Y."/>
            <person name="Boore J.L."/>
            <person name="Grigoriev I.V."/>
            <person name="Lindberg D.R."/>
            <person name="Seaver E.C."/>
            <person name="Weisblat D.A."/>
            <person name="Putnam N.H."/>
            <person name="Rokhsar D.S."/>
        </authorList>
    </citation>
    <scope>NUCLEOTIDE SEQUENCE</scope>
    <source>
        <strain evidence="15 17">I ESC-2004</strain>
    </source>
</reference>
<evidence type="ECO:0000256" key="2">
    <source>
        <dbReference type="ARBA" id="ARBA00004286"/>
    </source>
</evidence>
<dbReference type="GO" id="GO:0003684">
    <property type="term" value="F:damaged DNA binding"/>
    <property type="evidence" value="ECO:0007669"/>
    <property type="project" value="TreeGrafter"/>
</dbReference>
<keyword evidence="5" id="KW-0547">Nucleotide-binding</keyword>
<evidence type="ECO:0000313" key="15">
    <source>
        <dbReference type="EMBL" id="ELU03571.1"/>
    </source>
</evidence>
<accession>R7UBU0</accession>
<dbReference type="AlphaFoldDB" id="R7UBU0"/>
<evidence type="ECO:0000256" key="8">
    <source>
        <dbReference type="ARBA" id="ARBA00023054"/>
    </source>
</evidence>
<keyword evidence="10" id="KW-0234">DNA repair</keyword>
<evidence type="ECO:0000313" key="16">
    <source>
        <dbReference type="EnsemblMetazoa" id="CapteP218959"/>
    </source>
</evidence>
<dbReference type="OrthoDB" id="10072614at2759"/>
<dbReference type="Gene3D" id="1.10.287.1490">
    <property type="match status" value="1"/>
</dbReference>
<comment type="similarity">
    <text evidence="3">Belongs to the SMC family. SMC6 subfamily.</text>
</comment>
<dbReference type="GO" id="GO:0005634">
    <property type="term" value="C:nucleus"/>
    <property type="evidence" value="ECO:0007669"/>
    <property type="project" value="UniProtKB-SubCell"/>
</dbReference>
<dbReference type="STRING" id="283909.R7UBU0"/>
<dbReference type="PANTHER" id="PTHR19306">
    <property type="entry name" value="STRUCTURAL MAINTENANCE OF CHROMOSOMES 5,6 SMC5, SMC6"/>
    <property type="match status" value="1"/>
</dbReference>
<evidence type="ECO:0000313" key="17">
    <source>
        <dbReference type="Proteomes" id="UP000014760"/>
    </source>
</evidence>
<dbReference type="GO" id="GO:0000724">
    <property type="term" value="P:double-strand break repair via homologous recombination"/>
    <property type="evidence" value="ECO:0007669"/>
    <property type="project" value="TreeGrafter"/>
</dbReference>
<evidence type="ECO:0000256" key="6">
    <source>
        <dbReference type="ARBA" id="ARBA00022763"/>
    </source>
</evidence>
<evidence type="ECO:0000256" key="3">
    <source>
        <dbReference type="ARBA" id="ARBA00006793"/>
    </source>
</evidence>
<dbReference type="GO" id="GO:0035861">
    <property type="term" value="C:site of double-strand break"/>
    <property type="evidence" value="ECO:0007669"/>
    <property type="project" value="TreeGrafter"/>
</dbReference>
<evidence type="ECO:0000256" key="5">
    <source>
        <dbReference type="ARBA" id="ARBA00022741"/>
    </source>
</evidence>
<keyword evidence="4" id="KW-0158">Chromosome</keyword>
<dbReference type="PANTHER" id="PTHR19306:SF6">
    <property type="entry name" value="STRUCTURAL MAINTENANCE OF CHROMOSOMES PROTEIN 6"/>
    <property type="match status" value="1"/>
</dbReference>
<name>R7UBU0_CAPTE</name>
<dbReference type="InterPro" id="IPR027417">
    <property type="entry name" value="P-loop_NTPase"/>
</dbReference>
<dbReference type="GO" id="GO:0030915">
    <property type="term" value="C:Smc5-Smc6 complex"/>
    <property type="evidence" value="ECO:0007669"/>
    <property type="project" value="TreeGrafter"/>
</dbReference>
<dbReference type="Proteomes" id="UP000014760">
    <property type="component" value="Unassembled WGS sequence"/>
</dbReference>
<keyword evidence="7" id="KW-0067">ATP-binding</keyword>
<sequence length="1113" mass="128406">MPRRHSNDSELENVPPSKRRKGSQKMVEVPSESDDESVNLSQISQVPAEIGIIEKITLKNFMCHEQLTQSFGPNVNFIIGRNGSGKSAVLTAIMVALGGRANTTSRGNSLKNFIQTKKLSAEVSVTLSNRGEEAFKPDSYGKSITVERRITSEGSSSYKIKNAQGQVVSNKREELDNILDQFYIQVDNPVSILTQDTSRNFLHSKNDGDKYKFFLKATQLEQLEREYNLADESREVAVATMREKDEGLPRLEKDVEEWERRMKMFQGIDELREKTQRLKNELAWALIQKHETVNSSSSISFWRLKFKPCHLGYFYQTLLKLEKEAAKENSKTPKYRQKIQACDDTVKSCEQKLQQIKADINSTSERVLTLEPKFKESELALEEAKKALRFVQSEQRKQQTELKNHKNDHHILMEKIEDLRNEAQRDYEGERRKREARICELEASVDEARAQLKTTEHRMEQHRAQVDQLKADSYKMKSDVKDGRNNLHQSKRNLKDLEDSRQDRYKRFGQHMPQMVKEIKQAVKEGAFHAEPLGPIGTYVTCKKPALALPVEMALGKLMTAWCVTDHHDEFVLRKIFQRSMPQNMPKPVVVCSQFQNTLYDISAGKPSIAFPTVFDLLSIQHPMISNALIDQCGIERALVINDLKKAVQVMREKPANVSVCYTAAGDTVYNHPTIRTYAGQKNRRVQYLSNNLENDIRQAKDVIAHQEQEVQRLESEMKANEAECRSNVQKQKESQNRVNALISRLRKMEMEISEMKSIEDPPPIDVATLVEDANQLEQTIADLQEKVAPLSDHVKTHETRCQEAQVRYDALNTEIRDIVAKNEPMTEELASTEVELERVRGHRKHYAERLKQHAQVVKEAEQSVETYREKMQADLKKAEDICERIDTTRSADSLQSEIQQIEHRIEEENRTKGNREEVTLNYQQKLQTYNRVRKEVQGISRFLTKLSQILQNRKASLDGLKRSKSLSTNVFFMRFVGTRNYRGRLHFSHSSKQLRLEVEPHVSEAGEGSKDLKALSGGERSFSTICFIMALWEAIESPFRCLDEFDVFMDLVNRRIAMDLMMMIANRQRDKQFIFLTPQDMSNLQHQDIVRIFRMPTPERGQTTLPFRSSSS</sequence>
<organism evidence="15">
    <name type="scientific">Capitella teleta</name>
    <name type="common">Polychaete worm</name>
    <dbReference type="NCBI Taxonomy" id="283909"/>
    <lineage>
        <taxon>Eukaryota</taxon>
        <taxon>Metazoa</taxon>
        <taxon>Spiralia</taxon>
        <taxon>Lophotrochozoa</taxon>
        <taxon>Annelida</taxon>
        <taxon>Polychaeta</taxon>
        <taxon>Sedentaria</taxon>
        <taxon>Scolecida</taxon>
        <taxon>Capitellidae</taxon>
        <taxon>Capitella</taxon>
    </lineage>
</organism>
<keyword evidence="11" id="KW-0539">Nucleus</keyword>
<comment type="subcellular location">
    <subcellularLocation>
        <location evidence="2">Chromosome</location>
    </subcellularLocation>
    <subcellularLocation>
        <location evidence="1">Nucleus</location>
    </subcellularLocation>
</comment>
<evidence type="ECO:0000256" key="7">
    <source>
        <dbReference type="ARBA" id="ARBA00022840"/>
    </source>
</evidence>